<dbReference type="FunFam" id="3.30.450.30:FF:000003">
    <property type="entry name" value="ragulator complex protein LAMTOR3 homolog"/>
    <property type="match status" value="1"/>
</dbReference>
<dbReference type="SUPFAM" id="SSF103196">
    <property type="entry name" value="Roadblock/LC7 domain"/>
    <property type="match status" value="1"/>
</dbReference>
<keyword evidence="2" id="KW-0808">Transferase</keyword>
<dbReference type="InterPro" id="IPR015019">
    <property type="entry name" value="LAMTOR3"/>
</dbReference>
<evidence type="ECO:0000256" key="1">
    <source>
        <dbReference type="ARBA" id="ARBA00005356"/>
    </source>
</evidence>
<name>A0A6B2EBS4_9DIPT</name>
<dbReference type="GO" id="GO:0016301">
    <property type="term" value="F:kinase activity"/>
    <property type="evidence" value="ECO:0007669"/>
    <property type="project" value="UniProtKB-KW"/>
</dbReference>
<keyword evidence="2" id="KW-0418">Kinase</keyword>
<dbReference type="PANTHER" id="PTHR13378:SF1">
    <property type="entry name" value="RAGULATOR COMPLEX PROTEIN LAMTOR3"/>
    <property type="match status" value="1"/>
</dbReference>
<organism evidence="2">
    <name type="scientific">Phlebotomus kandelakii</name>
    <dbReference type="NCBI Taxonomy" id="1109342"/>
    <lineage>
        <taxon>Eukaryota</taxon>
        <taxon>Metazoa</taxon>
        <taxon>Ecdysozoa</taxon>
        <taxon>Arthropoda</taxon>
        <taxon>Hexapoda</taxon>
        <taxon>Insecta</taxon>
        <taxon>Pterygota</taxon>
        <taxon>Neoptera</taxon>
        <taxon>Endopterygota</taxon>
        <taxon>Diptera</taxon>
        <taxon>Nematocera</taxon>
        <taxon>Psychodoidea</taxon>
        <taxon>Psychodidae</taxon>
        <taxon>Phlebotomus</taxon>
        <taxon>Larroussius</taxon>
    </lineage>
</organism>
<comment type="similarity">
    <text evidence="1">Belongs to the LAMTOR3 family.</text>
</comment>
<dbReference type="GO" id="GO:0071986">
    <property type="term" value="C:Ragulator complex"/>
    <property type="evidence" value="ECO:0007669"/>
    <property type="project" value="TreeGrafter"/>
</dbReference>
<proteinExistence type="inferred from homology"/>
<accession>A0A6B2EBS4</accession>
<dbReference type="SMART" id="SM01278">
    <property type="entry name" value="MAPKK1_Int"/>
    <property type="match status" value="1"/>
</dbReference>
<reference evidence="2" key="1">
    <citation type="submission" date="2019-10" db="EMBL/GenBank/DDBJ databases">
        <title>Short sand fly seasons in Tbilisi, Georgia, hinder development of host immunity to saliva of the visceral leishmaniasis vector Phlebotomus kandelakii.</title>
        <authorList>
            <person name="Oliveira F."/>
            <person name="Giorgobiani E."/>
            <person name="Guimaraes-Costa A.B."/>
            <person name="Abdeladhim M."/>
            <person name="Oristian J."/>
            <person name="Tskhvaradze L."/>
            <person name="Tsertsvadze N."/>
            <person name="Zakalashvili M."/>
            <person name="Valenzuela J.G."/>
            <person name="Kamhawi S."/>
        </authorList>
    </citation>
    <scope>NUCLEOTIDE SEQUENCE</scope>
    <source>
        <strain evidence="2">Wild-capture in Tbilisi</strain>
        <tissue evidence="2">Salivary glands</tissue>
    </source>
</reference>
<dbReference type="PANTHER" id="PTHR13378">
    <property type="entry name" value="REGULATOR COMPLEX PROTEIN LAMTOR3"/>
    <property type="match status" value="1"/>
</dbReference>
<dbReference type="AlphaFoldDB" id="A0A6B2EBS4"/>
<dbReference type="EMBL" id="GIFK01002928">
    <property type="protein sequence ID" value="NBJ60631.1"/>
    <property type="molecule type" value="Transcribed_RNA"/>
</dbReference>
<dbReference type="Gene3D" id="3.30.450.30">
    <property type="entry name" value="Dynein light chain 2a, cytoplasmic"/>
    <property type="match status" value="1"/>
</dbReference>
<sequence length="124" mass="13729">MTDDIKKFFTGLLHKVSGLHCIAITDRDGVPLMSVTGERVPELALKAPFLSTFTNATDQASKLGLGKNRNIICMYSNYQIVQMNKLPLIVTFIGNQNCNVGHILAIENQMDIYLDDIKLAVTES</sequence>
<evidence type="ECO:0000313" key="2">
    <source>
        <dbReference type="EMBL" id="NBJ60631.1"/>
    </source>
</evidence>
<protein>
    <submittedName>
        <fullName evidence="2">Putative mitogen-activated protein kinase kinase 1</fullName>
    </submittedName>
</protein>
<dbReference type="Pfam" id="PF08923">
    <property type="entry name" value="MAPKK1_Int"/>
    <property type="match status" value="1"/>
</dbReference>
<dbReference type="GO" id="GO:0032008">
    <property type="term" value="P:positive regulation of TOR signaling"/>
    <property type="evidence" value="ECO:0007669"/>
    <property type="project" value="TreeGrafter"/>
</dbReference>
<dbReference type="GO" id="GO:0071230">
    <property type="term" value="P:cellular response to amino acid stimulus"/>
    <property type="evidence" value="ECO:0007669"/>
    <property type="project" value="TreeGrafter"/>
</dbReference>